<dbReference type="NCBIfam" id="NF009180">
    <property type="entry name" value="PRK12528.1"/>
    <property type="match status" value="1"/>
</dbReference>
<dbReference type="InterPro" id="IPR039425">
    <property type="entry name" value="RNA_pol_sigma-70-like"/>
</dbReference>
<feature type="domain" description="RNA polymerase sigma-70 region 2" evidence="5">
    <location>
        <begin position="31"/>
        <end position="96"/>
    </location>
</feature>
<keyword evidence="4" id="KW-0804">Transcription</keyword>
<gene>
    <name evidence="7" type="primary">fecI_6</name>
    <name evidence="7" type="ORF">PS631_01107</name>
</gene>
<dbReference type="AlphaFoldDB" id="A0A5E6QLU3"/>
<comment type="similarity">
    <text evidence="1">Belongs to the sigma-70 factor family. ECF subfamily.</text>
</comment>
<dbReference type="NCBIfam" id="TIGR02937">
    <property type="entry name" value="sigma70-ECF"/>
    <property type="match status" value="1"/>
</dbReference>
<dbReference type="Proteomes" id="UP000399692">
    <property type="component" value="Unassembled WGS sequence"/>
</dbReference>
<dbReference type="Pfam" id="PF08281">
    <property type="entry name" value="Sigma70_r4_2"/>
    <property type="match status" value="1"/>
</dbReference>
<dbReference type="SUPFAM" id="SSF88946">
    <property type="entry name" value="Sigma2 domain of RNA polymerase sigma factors"/>
    <property type="match status" value="1"/>
</dbReference>
<evidence type="ECO:0000259" key="5">
    <source>
        <dbReference type="Pfam" id="PF04542"/>
    </source>
</evidence>
<sequence length="189" mass="21213">MISIIVCDTSHRRLQIMLSSSQPALCNVAVLYRQQHSWLTGWLRQRLSCSHSAADLAQDTFMRLLAKEQLPALHAPRTFLAKVAQSVLCNHYRRQKIERAYLEALAAMPELVAPSLETQAILLETLIALDAMLESLERPVRQAFLLSQVDGLGHAEIADRLKLSVTTIKRYIIKASARCIVLDDSLDLP</sequence>
<evidence type="ECO:0000256" key="4">
    <source>
        <dbReference type="ARBA" id="ARBA00023163"/>
    </source>
</evidence>
<evidence type="ECO:0000313" key="7">
    <source>
        <dbReference type="EMBL" id="VVM56703.1"/>
    </source>
</evidence>
<dbReference type="PANTHER" id="PTHR43133:SF63">
    <property type="entry name" value="RNA POLYMERASE SIGMA FACTOR FECI-RELATED"/>
    <property type="match status" value="1"/>
</dbReference>
<reference evidence="7 8" key="1">
    <citation type="submission" date="2019-09" db="EMBL/GenBank/DDBJ databases">
        <authorList>
            <person name="Chandra G."/>
            <person name="Truman W A."/>
        </authorList>
    </citation>
    <scope>NUCLEOTIDE SEQUENCE [LARGE SCALE GENOMIC DNA]</scope>
    <source>
        <strain evidence="7">PS631</strain>
    </source>
</reference>
<dbReference type="InterPro" id="IPR007627">
    <property type="entry name" value="RNA_pol_sigma70_r2"/>
</dbReference>
<evidence type="ECO:0000256" key="1">
    <source>
        <dbReference type="ARBA" id="ARBA00010641"/>
    </source>
</evidence>
<feature type="domain" description="RNA polymerase sigma factor 70 region 4 type 2" evidence="6">
    <location>
        <begin position="128"/>
        <end position="179"/>
    </location>
</feature>
<dbReference type="InterPro" id="IPR013249">
    <property type="entry name" value="RNA_pol_sigma70_r4_t2"/>
</dbReference>
<dbReference type="EMBL" id="CABVHF010000001">
    <property type="protein sequence ID" value="VVM56703.1"/>
    <property type="molecule type" value="Genomic_DNA"/>
</dbReference>
<dbReference type="Gene3D" id="1.10.1740.10">
    <property type="match status" value="1"/>
</dbReference>
<dbReference type="InterPro" id="IPR013325">
    <property type="entry name" value="RNA_pol_sigma_r2"/>
</dbReference>
<proteinExistence type="inferred from homology"/>
<evidence type="ECO:0000313" key="8">
    <source>
        <dbReference type="Proteomes" id="UP000399692"/>
    </source>
</evidence>
<protein>
    <submittedName>
        <fullName evidence="7">Putative RNA polymerase sigma factor FecI</fullName>
    </submittedName>
</protein>
<evidence type="ECO:0000256" key="3">
    <source>
        <dbReference type="ARBA" id="ARBA00023082"/>
    </source>
</evidence>
<dbReference type="InterPro" id="IPR014284">
    <property type="entry name" value="RNA_pol_sigma-70_dom"/>
</dbReference>
<dbReference type="GO" id="GO:0016987">
    <property type="term" value="F:sigma factor activity"/>
    <property type="evidence" value="ECO:0007669"/>
    <property type="project" value="UniProtKB-KW"/>
</dbReference>
<organism evidence="7 8">
    <name type="scientific">Pseudomonas fluorescens</name>
    <dbReference type="NCBI Taxonomy" id="294"/>
    <lineage>
        <taxon>Bacteria</taxon>
        <taxon>Pseudomonadati</taxon>
        <taxon>Pseudomonadota</taxon>
        <taxon>Gammaproteobacteria</taxon>
        <taxon>Pseudomonadales</taxon>
        <taxon>Pseudomonadaceae</taxon>
        <taxon>Pseudomonas</taxon>
    </lineage>
</organism>
<dbReference type="InterPro" id="IPR013324">
    <property type="entry name" value="RNA_pol_sigma_r3/r4-like"/>
</dbReference>
<dbReference type="Pfam" id="PF04542">
    <property type="entry name" value="Sigma70_r2"/>
    <property type="match status" value="1"/>
</dbReference>
<name>A0A5E6QLU3_PSEFL</name>
<evidence type="ECO:0000259" key="6">
    <source>
        <dbReference type="Pfam" id="PF08281"/>
    </source>
</evidence>
<dbReference type="InterPro" id="IPR036388">
    <property type="entry name" value="WH-like_DNA-bd_sf"/>
</dbReference>
<evidence type="ECO:0000256" key="2">
    <source>
        <dbReference type="ARBA" id="ARBA00023015"/>
    </source>
</evidence>
<dbReference type="SUPFAM" id="SSF88659">
    <property type="entry name" value="Sigma3 and sigma4 domains of RNA polymerase sigma factors"/>
    <property type="match status" value="1"/>
</dbReference>
<dbReference type="Gene3D" id="1.10.10.10">
    <property type="entry name" value="Winged helix-like DNA-binding domain superfamily/Winged helix DNA-binding domain"/>
    <property type="match status" value="1"/>
</dbReference>
<dbReference type="PANTHER" id="PTHR43133">
    <property type="entry name" value="RNA POLYMERASE ECF-TYPE SIGMA FACTO"/>
    <property type="match status" value="1"/>
</dbReference>
<keyword evidence="2" id="KW-0805">Transcription regulation</keyword>
<accession>A0A5E6QLU3</accession>
<keyword evidence="3" id="KW-0731">Sigma factor</keyword>
<dbReference type="GO" id="GO:0003677">
    <property type="term" value="F:DNA binding"/>
    <property type="evidence" value="ECO:0007669"/>
    <property type="project" value="InterPro"/>
</dbReference>
<dbReference type="GO" id="GO:0006352">
    <property type="term" value="P:DNA-templated transcription initiation"/>
    <property type="evidence" value="ECO:0007669"/>
    <property type="project" value="InterPro"/>
</dbReference>